<feature type="coiled-coil region" evidence="1">
    <location>
        <begin position="227"/>
        <end position="257"/>
    </location>
</feature>
<evidence type="ECO:0000256" key="1">
    <source>
        <dbReference type="SAM" id="Coils"/>
    </source>
</evidence>
<dbReference type="Proteomes" id="UP000693981">
    <property type="component" value="Unassembled WGS sequence"/>
</dbReference>
<dbReference type="PROSITE" id="PS50096">
    <property type="entry name" value="IQ"/>
    <property type="match status" value="1"/>
</dbReference>
<accession>A0A8T1X697</accession>
<organism evidence="2 3">
    <name type="scientific">Phytophthora boehmeriae</name>
    <dbReference type="NCBI Taxonomy" id="109152"/>
    <lineage>
        <taxon>Eukaryota</taxon>
        <taxon>Sar</taxon>
        <taxon>Stramenopiles</taxon>
        <taxon>Oomycota</taxon>
        <taxon>Peronosporomycetes</taxon>
        <taxon>Peronosporales</taxon>
        <taxon>Peronosporaceae</taxon>
        <taxon>Phytophthora</taxon>
    </lineage>
</organism>
<protein>
    <submittedName>
        <fullName evidence="2">Uncharacterized protein</fullName>
    </submittedName>
</protein>
<evidence type="ECO:0000313" key="3">
    <source>
        <dbReference type="Proteomes" id="UP000693981"/>
    </source>
</evidence>
<proteinExistence type="predicted"/>
<dbReference type="OrthoDB" id="167375at2759"/>
<comment type="caution">
    <text evidence="2">The sequence shown here is derived from an EMBL/GenBank/DDBJ whole genome shotgun (WGS) entry which is preliminary data.</text>
</comment>
<keyword evidence="1" id="KW-0175">Coiled coil</keyword>
<dbReference type="EMBL" id="JAGDFL010000050">
    <property type="protein sequence ID" value="KAG7399563.1"/>
    <property type="molecule type" value="Genomic_DNA"/>
</dbReference>
<sequence>MAAIQQEREAFRVFVRDEMARRLQRAFRQLAANRQRAQRMKEEVERHANELEMIKLSEDAYQQAARHRREVTAKYDKLREEADQKEKRRRIDDIEKQKIVHRRRQRQWDTFKADKVAHKEALKHKASESSTRLRNEWEAKSTEKSRKRANLVEQLLQCEEIEGEWKKMHNQLHRRVRERSKQLTAKYRANGVAMSKKEIIDHAQHEILAEENEEEHCKAENEWLQLEADFLQQLDAEEDERKLAENAEERVARQRSALRIQCAFRMFKARKLLRQMLREVYSKEFNGETQGARYRNTVTGKTSTRKPAGFGTEEIEYENRWVVMLDNVLGKLIYFAAMMRVI</sequence>
<dbReference type="AlphaFoldDB" id="A0A8T1X697"/>
<keyword evidence="3" id="KW-1185">Reference proteome</keyword>
<reference evidence="2" key="1">
    <citation type="submission" date="2021-02" db="EMBL/GenBank/DDBJ databases">
        <authorList>
            <person name="Palmer J.M."/>
        </authorList>
    </citation>
    <scope>NUCLEOTIDE SEQUENCE</scope>
    <source>
        <strain evidence="2">SCRP23</strain>
    </source>
</reference>
<gene>
    <name evidence="2" type="ORF">PHYBOEH_008558</name>
</gene>
<name>A0A8T1X697_9STRA</name>
<evidence type="ECO:0000313" key="2">
    <source>
        <dbReference type="EMBL" id="KAG7399563.1"/>
    </source>
</evidence>
<feature type="coiled-coil region" evidence="1">
    <location>
        <begin position="20"/>
        <end position="97"/>
    </location>
</feature>